<name>A0A182MLP0_9DIPT</name>
<evidence type="ECO:0000313" key="1">
    <source>
        <dbReference type="EnsemblMetazoa" id="ACUA021267-PA"/>
    </source>
</evidence>
<keyword evidence="2" id="KW-1185">Reference proteome</keyword>
<dbReference type="VEuPathDB" id="VectorBase:ACUA021267"/>
<dbReference type="EnsemblMetazoa" id="ACUA021267-RA">
    <property type="protein sequence ID" value="ACUA021267-PA"/>
    <property type="gene ID" value="ACUA021267"/>
</dbReference>
<proteinExistence type="predicted"/>
<dbReference type="AlphaFoldDB" id="A0A182MLP0"/>
<sequence>MWDDFLENFTTTRGFTIRYISPGNSSGSYELNWPCIWFKFSSRIGNRKSAVATRFCTLKSRNFTSKPSFWIMRTNFRSPRCACCSFLAPVQMTFPERKTSAVQRGSRIRMTTPWNRDGLYSELRVRKLIVLRFSSQPTLTVATQFLYGMIVNDFTEF</sequence>
<reference evidence="2" key="1">
    <citation type="submission" date="2013-09" db="EMBL/GenBank/DDBJ databases">
        <title>The Genome Sequence of Anopheles culicifacies species A.</title>
        <authorList>
            <consortium name="The Broad Institute Genomics Platform"/>
            <person name="Neafsey D.E."/>
            <person name="Besansky N."/>
            <person name="Howell P."/>
            <person name="Walton C."/>
            <person name="Young S.K."/>
            <person name="Zeng Q."/>
            <person name="Gargeya S."/>
            <person name="Fitzgerald M."/>
            <person name="Haas B."/>
            <person name="Abouelleil A."/>
            <person name="Allen A.W."/>
            <person name="Alvarado L."/>
            <person name="Arachchi H.M."/>
            <person name="Berlin A.M."/>
            <person name="Chapman S.B."/>
            <person name="Gainer-Dewar J."/>
            <person name="Goldberg J."/>
            <person name="Griggs A."/>
            <person name="Gujja S."/>
            <person name="Hansen M."/>
            <person name="Howarth C."/>
            <person name="Imamovic A."/>
            <person name="Ireland A."/>
            <person name="Larimer J."/>
            <person name="McCowan C."/>
            <person name="Murphy C."/>
            <person name="Pearson M."/>
            <person name="Poon T.W."/>
            <person name="Priest M."/>
            <person name="Roberts A."/>
            <person name="Saif S."/>
            <person name="Shea T."/>
            <person name="Sisk P."/>
            <person name="Sykes S."/>
            <person name="Wortman J."/>
            <person name="Nusbaum C."/>
            <person name="Birren B."/>
        </authorList>
    </citation>
    <scope>NUCLEOTIDE SEQUENCE [LARGE SCALE GENOMIC DNA]</scope>
    <source>
        <strain evidence="2">A-37</strain>
    </source>
</reference>
<protein>
    <submittedName>
        <fullName evidence="1">Uncharacterized protein</fullName>
    </submittedName>
</protein>
<organism evidence="1 2">
    <name type="scientific">Anopheles culicifacies</name>
    <dbReference type="NCBI Taxonomy" id="139723"/>
    <lineage>
        <taxon>Eukaryota</taxon>
        <taxon>Metazoa</taxon>
        <taxon>Ecdysozoa</taxon>
        <taxon>Arthropoda</taxon>
        <taxon>Hexapoda</taxon>
        <taxon>Insecta</taxon>
        <taxon>Pterygota</taxon>
        <taxon>Neoptera</taxon>
        <taxon>Endopterygota</taxon>
        <taxon>Diptera</taxon>
        <taxon>Nematocera</taxon>
        <taxon>Culicoidea</taxon>
        <taxon>Culicidae</taxon>
        <taxon>Anophelinae</taxon>
        <taxon>Anopheles</taxon>
        <taxon>culicifacies species complex</taxon>
    </lineage>
</organism>
<dbReference type="Proteomes" id="UP000075883">
    <property type="component" value="Unassembled WGS sequence"/>
</dbReference>
<accession>A0A182MLP0</accession>
<reference evidence="1" key="2">
    <citation type="submission" date="2020-05" db="UniProtKB">
        <authorList>
            <consortium name="EnsemblMetazoa"/>
        </authorList>
    </citation>
    <scope>IDENTIFICATION</scope>
    <source>
        <strain evidence="1">A-37</strain>
    </source>
</reference>
<dbReference type="EMBL" id="AXCM01002726">
    <property type="status" value="NOT_ANNOTATED_CDS"/>
    <property type="molecule type" value="Genomic_DNA"/>
</dbReference>
<evidence type="ECO:0000313" key="2">
    <source>
        <dbReference type="Proteomes" id="UP000075883"/>
    </source>
</evidence>